<keyword evidence="3" id="KW-1185">Reference proteome</keyword>
<proteinExistence type="predicted"/>
<accession>K0RHU5</accession>
<dbReference type="AlphaFoldDB" id="K0RHU5"/>
<evidence type="ECO:0000256" key="1">
    <source>
        <dbReference type="SAM" id="MobiDB-lite"/>
    </source>
</evidence>
<comment type="caution">
    <text evidence="2">The sequence shown here is derived from an EMBL/GenBank/DDBJ whole genome shotgun (WGS) entry which is preliminary data.</text>
</comment>
<protein>
    <submittedName>
        <fullName evidence="2">Uncharacterized protein</fullName>
    </submittedName>
</protein>
<feature type="non-terminal residue" evidence="2">
    <location>
        <position position="25"/>
    </location>
</feature>
<feature type="region of interest" description="Disordered" evidence="1">
    <location>
        <begin position="1"/>
        <end position="25"/>
    </location>
</feature>
<dbReference type="EMBL" id="AGNL01038108">
    <property type="protein sequence ID" value="EJK53268.1"/>
    <property type="molecule type" value="Genomic_DNA"/>
</dbReference>
<reference evidence="2 3" key="1">
    <citation type="journal article" date="2012" name="Genome Biol.">
        <title>Genome and low-iron response of an oceanic diatom adapted to chronic iron limitation.</title>
        <authorList>
            <person name="Lommer M."/>
            <person name="Specht M."/>
            <person name="Roy A.S."/>
            <person name="Kraemer L."/>
            <person name="Andreson R."/>
            <person name="Gutowska M.A."/>
            <person name="Wolf J."/>
            <person name="Bergner S.V."/>
            <person name="Schilhabel M.B."/>
            <person name="Klostermeier U.C."/>
            <person name="Beiko R.G."/>
            <person name="Rosenstiel P."/>
            <person name="Hippler M."/>
            <person name="Laroche J."/>
        </authorList>
    </citation>
    <scope>NUCLEOTIDE SEQUENCE [LARGE SCALE GENOMIC DNA]</scope>
    <source>
        <strain evidence="2 3">CCMP1005</strain>
    </source>
</reference>
<organism evidence="2 3">
    <name type="scientific">Thalassiosira oceanica</name>
    <name type="common">Marine diatom</name>
    <dbReference type="NCBI Taxonomy" id="159749"/>
    <lineage>
        <taxon>Eukaryota</taxon>
        <taxon>Sar</taxon>
        <taxon>Stramenopiles</taxon>
        <taxon>Ochrophyta</taxon>
        <taxon>Bacillariophyta</taxon>
        <taxon>Coscinodiscophyceae</taxon>
        <taxon>Thalassiosirophycidae</taxon>
        <taxon>Thalassiosirales</taxon>
        <taxon>Thalassiosiraceae</taxon>
        <taxon>Thalassiosira</taxon>
    </lineage>
</organism>
<sequence length="25" mass="2749">MQSVRSAFEPDDEGNVIETPLVCDP</sequence>
<gene>
    <name evidence="2" type="ORF">THAOC_27324</name>
</gene>
<evidence type="ECO:0000313" key="3">
    <source>
        <dbReference type="Proteomes" id="UP000266841"/>
    </source>
</evidence>
<dbReference type="Proteomes" id="UP000266841">
    <property type="component" value="Unassembled WGS sequence"/>
</dbReference>
<name>K0RHU5_THAOC</name>
<evidence type="ECO:0000313" key="2">
    <source>
        <dbReference type="EMBL" id="EJK53268.1"/>
    </source>
</evidence>